<dbReference type="GO" id="GO:0006259">
    <property type="term" value="P:DNA metabolic process"/>
    <property type="evidence" value="ECO:0007669"/>
    <property type="project" value="InterPro"/>
</dbReference>
<dbReference type="Pfam" id="PF03837">
    <property type="entry name" value="RecT"/>
    <property type="match status" value="1"/>
</dbReference>
<proteinExistence type="predicted"/>
<evidence type="ECO:0000313" key="2">
    <source>
        <dbReference type="Proteomes" id="UP000548787"/>
    </source>
</evidence>
<protein>
    <submittedName>
        <fullName evidence="1">Recombinase</fullName>
    </submittedName>
</protein>
<organism evidence="1 2">
    <name type="scientific">Listeria rustica</name>
    <dbReference type="NCBI Taxonomy" id="2713503"/>
    <lineage>
        <taxon>Bacteria</taxon>
        <taxon>Bacillati</taxon>
        <taxon>Bacillota</taxon>
        <taxon>Bacilli</taxon>
        <taxon>Bacillales</taxon>
        <taxon>Listeriaceae</taxon>
        <taxon>Listeria</taxon>
    </lineage>
</organism>
<dbReference type="InterPro" id="IPR018330">
    <property type="entry name" value="RecT_fam"/>
</dbReference>
<dbReference type="EMBL" id="JABJVM010000008">
    <property type="protein sequence ID" value="MBA3926575.1"/>
    <property type="molecule type" value="Genomic_DNA"/>
</dbReference>
<dbReference type="RefSeq" id="WP_181676730.1">
    <property type="nucleotide sequence ID" value="NZ_JABJVM010000008.1"/>
</dbReference>
<dbReference type="Proteomes" id="UP000548787">
    <property type="component" value="Unassembled WGS sequence"/>
</dbReference>
<comment type="caution">
    <text evidence="1">The sequence shown here is derived from an EMBL/GenBank/DDBJ whole genome shotgun (WGS) entry which is preliminary data.</text>
</comment>
<dbReference type="GO" id="GO:0003677">
    <property type="term" value="F:DNA binding"/>
    <property type="evidence" value="ECO:0007669"/>
    <property type="project" value="InterPro"/>
</dbReference>
<keyword evidence="2" id="KW-1185">Reference proteome</keyword>
<name>A0A7W1T6V3_9LIST</name>
<reference evidence="1 2" key="1">
    <citation type="submission" date="2020-08" db="EMBL/GenBank/DDBJ databases">
        <title>Listeria ohnekaius sp. nov. and Listeria portnoyii sp. nov. isolated from non-agricultural and natural environments.</title>
        <authorList>
            <person name="Weller D."/>
            <person name="Belias A.M."/>
            <person name="Liao J."/>
            <person name="Guo S."/>
            <person name="Orsi R.H."/>
            <person name="Wiedmann M."/>
        </authorList>
    </citation>
    <scope>NUCLEOTIDE SEQUENCE [LARGE SCALE GENOMIC DNA]</scope>
    <source>
        <strain evidence="1 2">FSL W9-0585</strain>
    </source>
</reference>
<evidence type="ECO:0000313" key="1">
    <source>
        <dbReference type="EMBL" id="MBA3926575.1"/>
    </source>
</evidence>
<accession>A0A7W1T6V3</accession>
<dbReference type="AlphaFoldDB" id="A0A7W1T6V3"/>
<gene>
    <name evidence="1" type="ORF">HPK16_09490</name>
</gene>
<sequence>MSNELSMMRKDIISQVEGKVKTLQGNAELHFPADFSPENAMKSAWLILQETKDRNQKLALEVCTRDSIANALLDMVVQGLNPQKKQGYFIVYGKTLTFQRSYFGTMAVTKRVTGAKSIDAMIVYEGDEVTYEIENARISNLKHTQQFGNIDKKKILAAYCVITLPEGEYYTEFMTMDEIRQSWGQSQMWSKGATVEKEGSTHEKFSQEMAKKTVINRACKRYLNSSDDSSVLLDTFNQSPDDSVESAVEQEIAENANAEIIEMDDYQNEPEAQAEVIEAESVVQEEVIEKPPFA</sequence>